<sequence length="907" mass="100701">MNAQAIYSSLVQGVEKFHFGGTAVPSQLLLASDMTVPVAVSPSGQVLIAASRYGKGRIVVMAHETYMEDPHFGQFLQNAIKWLKPKQDDCIGVCKRPHLAEHLSKTGFKIKSLAEYDGSVGVFCCDAYSDHQTAKLVEFVKGGGGLLIGGQAWHWSCSHKEDVLQSFPGNKITGVAGIFFTSIYGKKGSFPVPKDIPHQSVFVLHGKDIKQDLSILLDGVTEFDLSGQNVPSALLVHGPLAFPVAQNDSGQVFLAAAHYGGGRVVVIPHEDYLNQPALQRLVLNAVGWLDAERKGEIYVSPKIKHLCTMLSTHHFNTKASALGNGASVYCCTSYSDDQAEEIHCFVAEGGGLLMAGQAWWWACSNNGQDPIAGYPGNRILNRFGIGILKYTIDAKVYKAASVAQVSEYPHFLKELSKIIDHVKMNKPLGELAPSLTISLKRNIASFLEMDARQNPLYTMILQELINIFIKSGVLKVSPEHPVKSPVQKFLLHFANTLYRLNPGKLAPAIPVLFHKLNTASAVRVAIDGTNKGPKAWRSTGLSVYPGKPVTVRVPSALTGKGLQVQIGCHTDNLSELDELKRAPVVTQRFPVNAERVEVSTLWGGLLYIIVPADCQLGIMDIVVEEAARAPYFKLGVTSVSEWQSTGRHHPGPWAELEADSIIVTVPSKDVRHLDDPTPLLTLWNHIMKAVAKLAGCPSPFLRPERIVTDIQISAGWLHSGYPIMAHLESVKELIQVDYMKSEGIWGPIHELGHNQQKEMWEFPPHTGEATCNLWSVYIHDTVLHIPREKAHGDLKPEMREERIKAYINGGAKLENWSVWTCLETYLQLQEGFGWKPFIQLFTEYKSIPHRVMTKEEKMNLWAEKFSQEVKMNLIPFFKTWGWPIEDKLAMKLSSLPTWDKNPMMKYI</sequence>
<dbReference type="PANTHER" id="PTHR15730:SF5">
    <property type="entry name" value="SI:CH211-210B2.2-RELATED"/>
    <property type="match status" value="1"/>
</dbReference>
<dbReference type="FunFam" id="3.40.390.80:FF:000001">
    <property type="entry name" value="TRPM8 channel-associated factor 1"/>
    <property type="match status" value="1"/>
</dbReference>
<reference evidence="3" key="3">
    <citation type="submission" date="2025-09" db="UniProtKB">
        <authorList>
            <consortium name="Ensembl"/>
        </authorList>
    </citation>
    <scope>IDENTIFICATION</scope>
</reference>
<reference evidence="3" key="2">
    <citation type="submission" date="2025-08" db="UniProtKB">
        <authorList>
            <consortium name="Ensembl"/>
        </authorList>
    </citation>
    <scope>IDENTIFICATION</scope>
</reference>
<dbReference type="Pfam" id="PF13402">
    <property type="entry name" value="Peptidase_M60"/>
    <property type="match status" value="1"/>
</dbReference>
<dbReference type="GO" id="GO:0044325">
    <property type="term" value="F:transmembrane transporter binding"/>
    <property type="evidence" value="ECO:0007669"/>
    <property type="project" value="TreeGrafter"/>
</dbReference>
<dbReference type="InterPro" id="IPR035423">
    <property type="entry name" value="M60-like_N"/>
</dbReference>
<proteinExistence type="inferred from homology"/>
<dbReference type="AlphaFoldDB" id="A0A8C9S6X5"/>
<dbReference type="Gene3D" id="1.10.390.30">
    <property type="entry name" value="Peptidase M60, enhancin-like domain 3"/>
    <property type="match status" value="1"/>
</dbReference>
<feature type="domain" description="Peptidase M60" evidence="2">
    <location>
        <begin position="534"/>
        <end position="833"/>
    </location>
</feature>
<dbReference type="InterPro" id="IPR031161">
    <property type="entry name" value="Peptidase_M60_dom"/>
</dbReference>
<dbReference type="SUPFAM" id="SSF52317">
    <property type="entry name" value="Class I glutamine amidotransferase-like"/>
    <property type="match status" value="2"/>
</dbReference>
<name>A0A8C9S6X5_SCLFO</name>
<dbReference type="GeneTree" id="ENSGT00390000017365"/>
<dbReference type="Proteomes" id="UP000694397">
    <property type="component" value="Chromosome 2"/>
</dbReference>
<accession>A0A8C9S6X5</accession>
<dbReference type="SMART" id="SM01276">
    <property type="entry name" value="M60-like"/>
    <property type="match status" value="1"/>
</dbReference>
<keyword evidence="4" id="KW-1185">Reference proteome</keyword>
<dbReference type="Gene3D" id="3.40.390.80">
    <property type="entry name" value="Peptidase M60, enhancin-like domain 2"/>
    <property type="match status" value="1"/>
</dbReference>
<protein>
    <recommendedName>
        <fullName evidence="2">Peptidase M60 domain-containing protein</fullName>
    </recommendedName>
</protein>
<dbReference type="OrthoDB" id="10260387at2759"/>
<dbReference type="GO" id="GO:0005886">
    <property type="term" value="C:plasma membrane"/>
    <property type="evidence" value="ECO:0007669"/>
    <property type="project" value="TreeGrafter"/>
</dbReference>
<dbReference type="GO" id="GO:0090314">
    <property type="term" value="P:positive regulation of protein targeting to membrane"/>
    <property type="evidence" value="ECO:0007669"/>
    <property type="project" value="TreeGrafter"/>
</dbReference>
<dbReference type="InterPro" id="IPR029062">
    <property type="entry name" value="Class_I_gatase-like"/>
</dbReference>
<dbReference type="Gene3D" id="3.40.50.880">
    <property type="match status" value="1"/>
</dbReference>
<evidence type="ECO:0000256" key="1">
    <source>
        <dbReference type="ARBA" id="ARBA00009770"/>
    </source>
</evidence>
<evidence type="ECO:0000259" key="2">
    <source>
        <dbReference type="PROSITE" id="PS51723"/>
    </source>
</evidence>
<comment type="similarity">
    <text evidence="1">Belongs to the TCAF family.</text>
</comment>
<dbReference type="PROSITE" id="PS51723">
    <property type="entry name" value="PEPTIDASE_M60"/>
    <property type="match status" value="1"/>
</dbReference>
<evidence type="ECO:0000313" key="4">
    <source>
        <dbReference type="Proteomes" id="UP000694397"/>
    </source>
</evidence>
<dbReference type="InterPro" id="IPR051244">
    <property type="entry name" value="TCAF"/>
</dbReference>
<dbReference type="PANTHER" id="PTHR15730">
    <property type="entry name" value="EXPERIMENTAL AUTOIMMUNE PROSTATITIS ANTIGEN 2-RELATED"/>
    <property type="match status" value="1"/>
</dbReference>
<reference evidence="3 4" key="1">
    <citation type="submission" date="2019-04" db="EMBL/GenBank/DDBJ databases">
        <authorList>
            <consortium name="Wellcome Sanger Institute Data Sharing"/>
        </authorList>
    </citation>
    <scope>NUCLEOTIDE SEQUENCE [LARGE SCALE GENOMIC DNA]</scope>
</reference>
<dbReference type="Pfam" id="PF17291">
    <property type="entry name" value="M60-like_N"/>
    <property type="match status" value="1"/>
</dbReference>
<dbReference type="Ensembl" id="ENSSFOT00015028920.2">
    <property type="protein sequence ID" value="ENSSFOP00015028598.2"/>
    <property type="gene ID" value="ENSSFOG00015018300.2"/>
</dbReference>
<organism evidence="3 4">
    <name type="scientific">Scleropages formosus</name>
    <name type="common">Asian bonytongue</name>
    <name type="synonym">Osteoglossum formosum</name>
    <dbReference type="NCBI Taxonomy" id="113540"/>
    <lineage>
        <taxon>Eukaryota</taxon>
        <taxon>Metazoa</taxon>
        <taxon>Chordata</taxon>
        <taxon>Craniata</taxon>
        <taxon>Vertebrata</taxon>
        <taxon>Euteleostomi</taxon>
        <taxon>Actinopterygii</taxon>
        <taxon>Neopterygii</taxon>
        <taxon>Teleostei</taxon>
        <taxon>Osteoglossocephala</taxon>
        <taxon>Osteoglossomorpha</taxon>
        <taxon>Osteoglossiformes</taxon>
        <taxon>Osteoglossidae</taxon>
        <taxon>Scleropages</taxon>
    </lineage>
</organism>
<evidence type="ECO:0000313" key="3">
    <source>
        <dbReference type="Ensembl" id="ENSSFOP00015028598.2"/>
    </source>
</evidence>
<dbReference type="InterPro" id="IPR042279">
    <property type="entry name" value="Pep_M60_3"/>
</dbReference>